<accession>A0A2S5KSD9</accession>
<evidence type="ECO:0000313" key="4">
    <source>
        <dbReference type="EMBL" id="PPC77439.1"/>
    </source>
</evidence>
<dbReference type="Gene3D" id="2.130.10.10">
    <property type="entry name" value="YVTN repeat-like/Quinoprotein amine dehydrogenase"/>
    <property type="match status" value="1"/>
</dbReference>
<dbReference type="EMBL" id="PRLP01000033">
    <property type="protein sequence ID" value="PPC77439.1"/>
    <property type="molecule type" value="Genomic_DNA"/>
</dbReference>
<dbReference type="OrthoDB" id="9790815at2"/>
<protein>
    <submittedName>
        <fullName evidence="4">6-phosphogluconolactonase</fullName>
    </submittedName>
</protein>
<organism evidence="4 5">
    <name type="scientific">Proteobacteria bacterium 228</name>
    <dbReference type="NCBI Taxonomy" id="2083153"/>
    <lineage>
        <taxon>Bacteria</taxon>
        <taxon>Pseudomonadati</taxon>
        <taxon>Pseudomonadota</taxon>
    </lineage>
</organism>
<comment type="caution">
    <text evidence="4">The sequence shown here is derived from an EMBL/GenBank/DDBJ whole genome shotgun (WGS) entry which is preliminary data.</text>
</comment>
<keyword evidence="2" id="KW-0313">Glucose metabolism</keyword>
<name>A0A2S5KSD9_9PROT</name>
<evidence type="ECO:0000256" key="3">
    <source>
        <dbReference type="SAM" id="SignalP"/>
    </source>
</evidence>
<proteinExistence type="inferred from homology"/>
<keyword evidence="2" id="KW-0119">Carbohydrate metabolism</keyword>
<dbReference type="AlphaFoldDB" id="A0A2S5KSD9"/>
<dbReference type="GO" id="GO:0017057">
    <property type="term" value="F:6-phosphogluconolactonase activity"/>
    <property type="evidence" value="ECO:0007669"/>
    <property type="project" value="TreeGrafter"/>
</dbReference>
<keyword evidence="3" id="KW-0732">Signal</keyword>
<gene>
    <name evidence="4" type="ORF">C4K68_10120</name>
</gene>
<feature type="signal peptide" evidence="3">
    <location>
        <begin position="1"/>
        <end position="34"/>
    </location>
</feature>
<comment type="similarity">
    <text evidence="1">Belongs to the cycloisomerase 2 family.</text>
</comment>
<dbReference type="Proteomes" id="UP000238196">
    <property type="component" value="Unassembled WGS sequence"/>
</dbReference>
<reference evidence="4 5" key="1">
    <citation type="submission" date="2018-02" db="EMBL/GenBank/DDBJ databases">
        <title>novel marine gammaproteobacteria from coastal saline agro ecosystem.</title>
        <authorList>
            <person name="Krishnan R."/>
            <person name="Ramesh Kumar N."/>
        </authorList>
    </citation>
    <scope>NUCLEOTIDE SEQUENCE [LARGE SCALE GENOMIC DNA]</scope>
    <source>
        <strain evidence="4 5">228</strain>
    </source>
</reference>
<evidence type="ECO:0000256" key="2">
    <source>
        <dbReference type="ARBA" id="ARBA00022526"/>
    </source>
</evidence>
<evidence type="ECO:0000256" key="1">
    <source>
        <dbReference type="ARBA" id="ARBA00005564"/>
    </source>
</evidence>
<evidence type="ECO:0000313" key="5">
    <source>
        <dbReference type="Proteomes" id="UP000238196"/>
    </source>
</evidence>
<dbReference type="InterPro" id="IPR050282">
    <property type="entry name" value="Cycloisomerase_2"/>
</dbReference>
<dbReference type="Pfam" id="PF10282">
    <property type="entry name" value="Lactonase"/>
    <property type="match status" value="1"/>
</dbReference>
<feature type="chain" id="PRO_5015584477" evidence="3">
    <location>
        <begin position="35"/>
        <end position="388"/>
    </location>
</feature>
<dbReference type="SUPFAM" id="SSF50974">
    <property type="entry name" value="Nitrous oxide reductase, N-terminal domain"/>
    <property type="match status" value="1"/>
</dbReference>
<dbReference type="InterPro" id="IPR011045">
    <property type="entry name" value="N2O_reductase_N"/>
</dbReference>
<dbReference type="PANTHER" id="PTHR30344:SF1">
    <property type="entry name" value="6-PHOSPHOGLUCONOLACTONASE"/>
    <property type="match status" value="1"/>
</dbReference>
<dbReference type="GO" id="GO:0006006">
    <property type="term" value="P:glucose metabolic process"/>
    <property type="evidence" value="ECO:0007669"/>
    <property type="project" value="UniProtKB-KW"/>
</dbReference>
<dbReference type="GO" id="GO:0005829">
    <property type="term" value="C:cytosol"/>
    <property type="evidence" value="ECO:0007669"/>
    <property type="project" value="TreeGrafter"/>
</dbReference>
<dbReference type="InterPro" id="IPR019405">
    <property type="entry name" value="Lactonase_7-beta_prop"/>
</dbReference>
<dbReference type="PANTHER" id="PTHR30344">
    <property type="entry name" value="6-PHOSPHOGLUCONOLACTONASE-RELATED"/>
    <property type="match status" value="1"/>
</dbReference>
<dbReference type="InterPro" id="IPR015943">
    <property type="entry name" value="WD40/YVTN_repeat-like_dom_sf"/>
</dbReference>
<sequence length="388" mass="41643">MKMLSRHTLHRRYRTLLSLACAAGMMLTTEMASARTFVYVANADDATISRYSLDEQAGTLQALGNTQAASKVMPMALSPDQSHLYASIRSAPFKVISYRLDPQSGDLQQQGETPLPNSMANIDTDRSGRYLLAASYGDHLVSVSPIAADGLVGPVQQVVPTGHNAHAIHASPDNRYVISSSLGDDQLMQFRFDQQTGTLSANTPAFVKTAQGTGPRHFLFSADGRYCYVLGELSGTVTTYGYDASIGQLDLKGTTAGVPAGELGLVNGLPPTQKPTDGQARVWAADMHLSKDGQYLYVSERTRSIISVLHISPGTGLPEYQGRIQVEQQPRGFALTADGQFMVVAGEKDAHIGLYRLDPQSGMPTRIGEAATGKGANWVTIVSLPEHS</sequence>